<comment type="caution">
    <text evidence="3">The sequence shown here is derived from an EMBL/GenBank/DDBJ whole genome shotgun (WGS) entry which is preliminary data.</text>
</comment>
<dbReference type="InterPro" id="IPR004701">
    <property type="entry name" value="PTS_EIIA_man-typ"/>
</dbReference>
<dbReference type="PROSITE" id="PS51096">
    <property type="entry name" value="PTS_EIIA_TYPE_4"/>
    <property type="match status" value="1"/>
</dbReference>
<dbReference type="PANTHER" id="PTHR33799">
    <property type="entry name" value="PTS PERMEASE-RELATED-RELATED"/>
    <property type="match status" value="1"/>
</dbReference>
<keyword evidence="1" id="KW-0808">Transferase</keyword>
<dbReference type="Pfam" id="PF03610">
    <property type="entry name" value="EIIA-man"/>
    <property type="match status" value="1"/>
</dbReference>
<dbReference type="GO" id="GO:0009401">
    <property type="term" value="P:phosphoenolpyruvate-dependent sugar phosphotransferase system"/>
    <property type="evidence" value="ECO:0007669"/>
    <property type="project" value="InterPro"/>
</dbReference>
<dbReference type="OrthoDB" id="6578004at2"/>
<accession>A0A133Y5M6</accession>
<organism evidence="3 4">
    <name type="scientific">Aerococcus christensenii</name>
    <dbReference type="NCBI Taxonomy" id="87541"/>
    <lineage>
        <taxon>Bacteria</taxon>
        <taxon>Bacillati</taxon>
        <taxon>Bacillota</taxon>
        <taxon>Bacilli</taxon>
        <taxon>Lactobacillales</taxon>
        <taxon>Aerococcaceae</taxon>
        <taxon>Aerococcus</taxon>
    </lineage>
</organism>
<dbReference type="RefSeq" id="WP_060936237.1">
    <property type="nucleotide sequence ID" value="NZ_JASOZP010000020.1"/>
</dbReference>
<dbReference type="Gene3D" id="3.40.50.510">
    <property type="entry name" value="Phosphotransferase system, mannose-type IIA component"/>
    <property type="match status" value="1"/>
</dbReference>
<dbReference type="AlphaFoldDB" id="A0A133Y5M6"/>
<feature type="domain" description="PTS EIIA type-4" evidence="2">
    <location>
        <begin position="1"/>
        <end position="122"/>
    </location>
</feature>
<dbReference type="PANTHER" id="PTHR33799:SF1">
    <property type="entry name" value="PTS SYSTEM MANNOSE-SPECIFIC EIIAB COMPONENT-RELATED"/>
    <property type="match status" value="1"/>
</dbReference>
<gene>
    <name evidence="3" type="ORF">HMPREF3187_00007</name>
</gene>
<dbReference type="InterPro" id="IPR051471">
    <property type="entry name" value="Bacterial_PTS_sugar_comp"/>
</dbReference>
<evidence type="ECO:0000313" key="3">
    <source>
        <dbReference type="EMBL" id="KXB38521.1"/>
    </source>
</evidence>
<dbReference type="Proteomes" id="UP000070422">
    <property type="component" value="Unassembled WGS sequence"/>
</dbReference>
<dbReference type="EMBL" id="LSCQ01000001">
    <property type="protein sequence ID" value="KXB38521.1"/>
    <property type="molecule type" value="Genomic_DNA"/>
</dbReference>
<dbReference type="SUPFAM" id="SSF53062">
    <property type="entry name" value="PTS system fructose IIA component-like"/>
    <property type="match status" value="1"/>
</dbReference>
<reference evidence="3 4" key="1">
    <citation type="submission" date="2016-01" db="EMBL/GenBank/DDBJ databases">
        <authorList>
            <person name="Oliw E.H."/>
        </authorList>
    </citation>
    <scope>NUCLEOTIDE SEQUENCE [LARGE SCALE GENOMIC DNA]</scope>
    <source>
        <strain evidence="3 4">KA00635</strain>
    </source>
</reference>
<protein>
    <submittedName>
        <fullName evidence="3">PTS system fructose IIA component</fullName>
    </submittedName>
</protein>
<dbReference type="GO" id="GO:0016740">
    <property type="term" value="F:transferase activity"/>
    <property type="evidence" value="ECO:0007669"/>
    <property type="project" value="UniProtKB-KW"/>
</dbReference>
<dbReference type="GO" id="GO:0016020">
    <property type="term" value="C:membrane"/>
    <property type="evidence" value="ECO:0007669"/>
    <property type="project" value="InterPro"/>
</dbReference>
<evidence type="ECO:0000259" key="2">
    <source>
        <dbReference type="PROSITE" id="PS51096"/>
    </source>
</evidence>
<dbReference type="InterPro" id="IPR036662">
    <property type="entry name" value="PTS_EIIA_man-typ_sf"/>
</dbReference>
<sequence length="139" mass="15712">MTKIIIASHHSLAEGFKSTLEYIAPGVANIVTLNAYLDNVSIEDQVKAIMNELKEDEETIIFTDLLGGSVNQEFTKYLPYKKFHLITGANFPVILSLVLKAQNETLADQVIEETIEEAKKQIIYVNKIFNIHEVDEEDE</sequence>
<proteinExistence type="predicted"/>
<name>A0A133Y5M6_9LACT</name>
<dbReference type="PATRIC" id="fig|87541.4.peg.8"/>
<evidence type="ECO:0000313" key="4">
    <source>
        <dbReference type="Proteomes" id="UP000070422"/>
    </source>
</evidence>
<evidence type="ECO:0000256" key="1">
    <source>
        <dbReference type="ARBA" id="ARBA00022679"/>
    </source>
</evidence>